<feature type="region of interest" description="Disordered" evidence="4">
    <location>
        <begin position="103"/>
        <end position="142"/>
    </location>
</feature>
<feature type="repeat" description="WD" evidence="3">
    <location>
        <begin position="606"/>
        <end position="647"/>
    </location>
</feature>
<dbReference type="Proteomes" id="UP001176517">
    <property type="component" value="Unassembled WGS sequence"/>
</dbReference>
<dbReference type="PROSITE" id="PS50082">
    <property type="entry name" value="WD_REPEATS_2"/>
    <property type="match status" value="1"/>
</dbReference>
<feature type="region of interest" description="Disordered" evidence="4">
    <location>
        <begin position="303"/>
        <end position="376"/>
    </location>
</feature>
<evidence type="ECO:0000256" key="3">
    <source>
        <dbReference type="PROSITE-ProRule" id="PRU00221"/>
    </source>
</evidence>
<keyword evidence="6" id="KW-1185">Reference proteome</keyword>
<dbReference type="PANTHER" id="PTHR14107:SF16">
    <property type="entry name" value="AT02583P"/>
    <property type="match status" value="1"/>
</dbReference>
<dbReference type="Gene3D" id="2.130.10.10">
    <property type="entry name" value="YVTN repeat-like/Quinoprotein amine dehydrogenase"/>
    <property type="match status" value="2"/>
</dbReference>
<evidence type="ECO:0000313" key="5">
    <source>
        <dbReference type="EMBL" id="KAK0556598.1"/>
    </source>
</evidence>
<name>A0AAN6GZN3_9BASI</name>
<organism evidence="5 6">
    <name type="scientific">Tilletia horrida</name>
    <dbReference type="NCBI Taxonomy" id="155126"/>
    <lineage>
        <taxon>Eukaryota</taxon>
        <taxon>Fungi</taxon>
        <taxon>Dikarya</taxon>
        <taxon>Basidiomycota</taxon>
        <taxon>Ustilaginomycotina</taxon>
        <taxon>Exobasidiomycetes</taxon>
        <taxon>Tilletiales</taxon>
        <taxon>Tilletiaceae</taxon>
        <taxon>Tilletia</taxon>
    </lineage>
</organism>
<proteinExistence type="predicted"/>
<keyword evidence="2" id="KW-0677">Repeat</keyword>
<feature type="compositionally biased region" description="Polar residues" evidence="4">
    <location>
        <begin position="791"/>
        <end position="820"/>
    </location>
</feature>
<feature type="compositionally biased region" description="Low complexity" evidence="4">
    <location>
        <begin position="424"/>
        <end position="439"/>
    </location>
</feature>
<dbReference type="InterPro" id="IPR036322">
    <property type="entry name" value="WD40_repeat_dom_sf"/>
</dbReference>
<feature type="compositionally biased region" description="Polar residues" evidence="4">
    <location>
        <begin position="357"/>
        <end position="367"/>
    </location>
</feature>
<evidence type="ECO:0000313" key="6">
    <source>
        <dbReference type="Proteomes" id="UP001176517"/>
    </source>
</evidence>
<dbReference type="PANTHER" id="PTHR14107">
    <property type="entry name" value="WD REPEAT PROTEIN"/>
    <property type="match status" value="1"/>
</dbReference>
<dbReference type="EMBL" id="JAPDMZ010000013">
    <property type="protein sequence ID" value="KAK0556598.1"/>
    <property type="molecule type" value="Genomic_DNA"/>
</dbReference>
<dbReference type="GO" id="GO:0032153">
    <property type="term" value="C:cell division site"/>
    <property type="evidence" value="ECO:0007669"/>
    <property type="project" value="TreeGrafter"/>
</dbReference>
<dbReference type="GO" id="GO:0051286">
    <property type="term" value="C:cell tip"/>
    <property type="evidence" value="ECO:0007669"/>
    <property type="project" value="TreeGrafter"/>
</dbReference>
<dbReference type="SMART" id="SM00320">
    <property type="entry name" value="WD40"/>
    <property type="match status" value="4"/>
</dbReference>
<dbReference type="InterPro" id="IPR001680">
    <property type="entry name" value="WD40_rpt"/>
</dbReference>
<feature type="region of interest" description="Disordered" evidence="4">
    <location>
        <begin position="401"/>
        <end position="448"/>
    </location>
</feature>
<dbReference type="InterPro" id="IPR051362">
    <property type="entry name" value="WD_repeat_creC_regulators"/>
</dbReference>
<accession>A0AAN6GZN3</accession>
<keyword evidence="1 3" id="KW-0853">WD repeat</keyword>
<dbReference type="SUPFAM" id="SSF50978">
    <property type="entry name" value="WD40 repeat-like"/>
    <property type="match status" value="1"/>
</dbReference>
<dbReference type="AlphaFoldDB" id="A0AAN6GZN3"/>
<gene>
    <name evidence="5" type="ORF">OC846_001043</name>
</gene>
<comment type="caution">
    <text evidence="5">The sequence shown here is derived from an EMBL/GenBank/DDBJ whole genome shotgun (WGS) entry which is preliminary data.</text>
</comment>
<sequence>MASFGTLSSGSGQALLAGNVPAGAATAGSSASASAGIGSNNGAGPSNLSAAALQLEAPEGAWLLSASLPPPQPLSLSNNISIASTTPLPHYLLPRFSSALPAFEQHDPDFDDEGSLGRAPSQTQERAKKLPRPRQNVKSTSSTFINRVQGHADLTKVLASRSESDAYYFLNIGRTFVWLADTVGKVKEPLMRITFTAPPACHDVNPYTRSNDRLDVIIGFANTGDLLWLCPISSKYTRINKGGVVTSSGVTQVKWLPPAMGSDLLFMATHADGTVIMYDATRDDPQQGQFAPGVWTTDGNVTTLAHSGGLKGTKSTKERKFRKKDKEKDKGRPSTASSSFSMSGTGFMNGAQAMAPQMSSTSNNLTTEEAEEDTQEVLDNASVSTGDGQAFGSHRRANNLSSVSSVSATGTISGSASPYVPEVSNGTASTSSLSSAAGKSPDDAARRRRLSASSFLDNPLISFTGSGSVPSNSQQNGVVVNDARHGTETIPWDESKCIIVTRPGYGSFSSPRGNESIGAPNLLPNMDVVRIASPDEEGSGWTGKGTATKSRDASWSKFNPVTHWRISKKRLTDFAFSPDLLHAAFTCDDGQLRVIDVGSERLLDTFQGYFGGLTCVCWSPDGKFLLTGGQDDLITVWAPREGRIIARCQGHSSFVTSIGFDLWRWRPEERSYRFASVGEDCKIIFWDFSSAALKRPKGHHTSHSGSAAKRSMIASTLSLLDRHGGHRNSNAGPRGSINMDRHALGLQAPALIDPAVHSVLPRSEVAMLQPVVVQQISGLPAPKPTGPLTPGVNQLSGSMPASYASTNSSGTNSAQMTGSTTSSNDILVAVQFDSKQVLIVRKNGQVDSYARPSVRS</sequence>
<feature type="region of interest" description="Disordered" evidence="4">
    <location>
        <begin position="782"/>
        <end position="820"/>
    </location>
</feature>
<evidence type="ECO:0008006" key="7">
    <source>
        <dbReference type="Google" id="ProtNLM"/>
    </source>
</evidence>
<reference evidence="5" key="1">
    <citation type="journal article" date="2023" name="PhytoFront">
        <title>Draft Genome Resources of Seven Strains of Tilletia horrida, Causal Agent of Kernel Smut of Rice.</title>
        <authorList>
            <person name="Khanal S."/>
            <person name="Antony Babu S."/>
            <person name="Zhou X.G."/>
        </authorList>
    </citation>
    <scope>NUCLEOTIDE SEQUENCE</scope>
    <source>
        <strain evidence="5">TX6</strain>
    </source>
</reference>
<feature type="compositionally biased region" description="Low complexity" evidence="4">
    <location>
        <begin position="334"/>
        <end position="348"/>
    </location>
</feature>
<dbReference type="GO" id="GO:0045013">
    <property type="term" value="P:carbon catabolite repression of transcription"/>
    <property type="evidence" value="ECO:0007669"/>
    <property type="project" value="TreeGrafter"/>
</dbReference>
<evidence type="ECO:0000256" key="1">
    <source>
        <dbReference type="ARBA" id="ARBA00022574"/>
    </source>
</evidence>
<dbReference type="GO" id="GO:0005634">
    <property type="term" value="C:nucleus"/>
    <property type="evidence" value="ECO:0007669"/>
    <property type="project" value="TreeGrafter"/>
</dbReference>
<protein>
    <recommendedName>
        <fullName evidence="7">Anaphase-promoting complex subunit 4 WD40 domain-containing protein</fullName>
    </recommendedName>
</protein>
<dbReference type="Pfam" id="PF00400">
    <property type="entry name" value="WD40"/>
    <property type="match status" value="2"/>
</dbReference>
<evidence type="ECO:0000256" key="4">
    <source>
        <dbReference type="SAM" id="MobiDB-lite"/>
    </source>
</evidence>
<evidence type="ECO:0000256" key="2">
    <source>
        <dbReference type="ARBA" id="ARBA00022737"/>
    </source>
</evidence>
<dbReference type="PROSITE" id="PS50294">
    <property type="entry name" value="WD_REPEATS_REGION"/>
    <property type="match status" value="1"/>
</dbReference>
<dbReference type="InterPro" id="IPR015943">
    <property type="entry name" value="WD40/YVTN_repeat-like_dom_sf"/>
</dbReference>
<feature type="compositionally biased region" description="Low complexity" evidence="4">
    <location>
        <begin position="401"/>
        <end position="417"/>
    </location>
</feature>